<dbReference type="InterPro" id="IPR027417">
    <property type="entry name" value="P-loop_NTPase"/>
</dbReference>
<sequence length="259" mass="29621">MMSLSVNNTQHYSNSVINVVCVIMACCIKGSSNLDISRHSFNCINKYYYTFRRKRQIFRYIEQKMASSKPTAPLDQSTVYILVLGSPNFNFDAIINQFPGSREYGHTARGKVRRFNKRNFEVNNKTLNLVIFNIKTDDLLWDALNYIDKMEIYDKANVVLFCYAVNSIGTLRELSERIIPTTMKKVHDIPFILAANNAQNRICVSSGEVTHSEVLELKNKYNICKFVEFSTDNALSISEMFETAVMCSMESKSSKAKST</sequence>
<dbReference type="Gene3D" id="3.40.50.300">
    <property type="entry name" value="P-loop containing nucleotide triphosphate hydrolases"/>
    <property type="match status" value="1"/>
</dbReference>
<dbReference type="EMBL" id="BMAW01096831">
    <property type="protein sequence ID" value="GFS76662.1"/>
    <property type="molecule type" value="Genomic_DNA"/>
</dbReference>
<dbReference type="GO" id="GO:0003924">
    <property type="term" value="F:GTPase activity"/>
    <property type="evidence" value="ECO:0007669"/>
    <property type="project" value="InterPro"/>
</dbReference>
<dbReference type="AlphaFoldDB" id="A0A8X6MT22"/>
<dbReference type="InterPro" id="IPR001806">
    <property type="entry name" value="Small_GTPase"/>
</dbReference>
<organism evidence="1 2">
    <name type="scientific">Nephila pilipes</name>
    <name type="common">Giant wood spider</name>
    <name type="synonym">Nephila maculata</name>
    <dbReference type="NCBI Taxonomy" id="299642"/>
    <lineage>
        <taxon>Eukaryota</taxon>
        <taxon>Metazoa</taxon>
        <taxon>Ecdysozoa</taxon>
        <taxon>Arthropoda</taxon>
        <taxon>Chelicerata</taxon>
        <taxon>Arachnida</taxon>
        <taxon>Araneae</taxon>
        <taxon>Araneomorphae</taxon>
        <taxon>Entelegynae</taxon>
        <taxon>Araneoidea</taxon>
        <taxon>Nephilidae</taxon>
        <taxon>Nephila</taxon>
    </lineage>
</organism>
<protein>
    <submittedName>
        <fullName evidence="1">Uncharacterized protein</fullName>
    </submittedName>
</protein>
<accession>A0A8X6MT22</accession>
<dbReference type="GO" id="GO:0005525">
    <property type="term" value="F:GTP binding"/>
    <property type="evidence" value="ECO:0007669"/>
    <property type="project" value="InterPro"/>
</dbReference>
<gene>
    <name evidence="1" type="ORF">NPIL_256071</name>
</gene>
<comment type="caution">
    <text evidence="1">The sequence shown here is derived from an EMBL/GenBank/DDBJ whole genome shotgun (WGS) entry which is preliminary data.</text>
</comment>
<evidence type="ECO:0000313" key="2">
    <source>
        <dbReference type="Proteomes" id="UP000887013"/>
    </source>
</evidence>
<name>A0A8X6MT22_NEPPI</name>
<reference evidence="1" key="1">
    <citation type="submission" date="2020-08" db="EMBL/GenBank/DDBJ databases">
        <title>Multicomponent nature underlies the extraordinary mechanical properties of spider dragline silk.</title>
        <authorList>
            <person name="Kono N."/>
            <person name="Nakamura H."/>
            <person name="Mori M."/>
            <person name="Yoshida Y."/>
            <person name="Ohtoshi R."/>
            <person name="Malay A.D."/>
            <person name="Moran D.A.P."/>
            <person name="Tomita M."/>
            <person name="Numata K."/>
            <person name="Arakawa K."/>
        </authorList>
    </citation>
    <scope>NUCLEOTIDE SEQUENCE</scope>
</reference>
<dbReference type="SUPFAM" id="SSF52540">
    <property type="entry name" value="P-loop containing nucleoside triphosphate hydrolases"/>
    <property type="match status" value="1"/>
</dbReference>
<proteinExistence type="predicted"/>
<dbReference type="Proteomes" id="UP000887013">
    <property type="component" value="Unassembled WGS sequence"/>
</dbReference>
<evidence type="ECO:0000313" key="1">
    <source>
        <dbReference type="EMBL" id="GFS76662.1"/>
    </source>
</evidence>
<dbReference type="Pfam" id="PF00071">
    <property type="entry name" value="Ras"/>
    <property type="match status" value="1"/>
</dbReference>
<keyword evidence="2" id="KW-1185">Reference proteome</keyword>